<comment type="caution">
    <text evidence="5">Lacks conserved residue(s) required for the propagation of feature annotation.</text>
</comment>
<keyword evidence="3" id="KW-0677">Repeat</keyword>
<feature type="disulfide bond" evidence="5">
    <location>
        <begin position="18"/>
        <end position="27"/>
    </location>
</feature>
<reference evidence="8 9" key="1">
    <citation type="submission" date="2021-06" db="EMBL/GenBank/DDBJ databases">
        <title>Caerostris extrusa draft genome.</title>
        <authorList>
            <person name="Kono N."/>
            <person name="Arakawa K."/>
        </authorList>
    </citation>
    <scope>NUCLEOTIDE SEQUENCE [LARGE SCALE GENOMIC DNA]</scope>
</reference>
<protein>
    <submittedName>
        <fullName evidence="8">Fibrillin-1</fullName>
    </submittedName>
</protein>
<keyword evidence="6" id="KW-0812">Transmembrane</keyword>
<dbReference type="InterPro" id="IPR050751">
    <property type="entry name" value="ECM_structural_protein"/>
</dbReference>
<dbReference type="FunFam" id="2.10.25.10:FF:000002">
    <property type="entry name" value="Latent-transforming growth factor beta-binding protein 3"/>
    <property type="match status" value="1"/>
</dbReference>
<dbReference type="PROSITE" id="PS00010">
    <property type="entry name" value="ASX_HYDROXYL"/>
    <property type="match status" value="1"/>
</dbReference>
<keyword evidence="2" id="KW-0732">Signal</keyword>
<organism evidence="8 9">
    <name type="scientific">Caerostris extrusa</name>
    <name type="common">Bark spider</name>
    <name type="synonym">Caerostris bankana</name>
    <dbReference type="NCBI Taxonomy" id="172846"/>
    <lineage>
        <taxon>Eukaryota</taxon>
        <taxon>Metazoa</taxon>
        <taxon>Ecdysozoa</taxon>
        <taxon>Arthropoda</taxon>
        <taxon>Chelicerata</taxon>
        <taxon>Arachnida</taxon>
        <taxon>Araneae</taxon>
        <taxon>Araneomorphae</taxon>
        <taxon>Entelegynae</taxon>
        <taxon>Araneoidea</taxon>
        <taxon>Araneidae</taxon>
        <taxon>Caerostris</taxon>
    </lineage>
</organism>
<evidence type="ECO:0000259" key="7">
    <source>
        <dbReference type="PROSITE" id="PS50026"/>
    </source>
</evidence>
<dbReference type="EMBL" id="BPLR01011544">
    <property type="protein sequence ID" value="GIY47215.1"/>
    <property type="molecule type" value="Genomic_DNA"/>
</dbReference>
<dbReference type="SMART" id="SM00181">
    <property type="entry name" value="EGF"/>
    <property type="match status" value="2"/>
</dbReference>
<dbReference type="PROSITE" id="PS50026">
    <property type="entry name" value="EGF_3"/>
    <property type="match status" value="2"/>
</dbReference>
<dbReference type="InterPro" id="IPR049883">
    <property type="entry name" value="NOTCH1_EGF-like"/>
</dbReference>
<dbReference type="PROSITE" id="PS01187">
    <property type="entry name" value="EGF_CA"/>
    <property type="match status" value="1"/>
</dbReference>
<dbReference type="InterPro" id="IPR018097">
    <property type="entry name" value="EGF_Ca-bd_CS"/>
</dbReference>
<feature type="domain" description="EGF-like" evidence="7">
    <location>
        <begin position="1"/>
        <end position="28"/>
    </location>
</feature>
<dbReference type="Proteomes" id="UP001054945">
    <property type="component" value="Unassembled WGS sequence"/>
</dbReference>
<evidence type="ECO:0000313" key="8">
    <source>
        <dbReference type="EMBL" id="GIY47215.1"/>
    </source>
</evidence>
<sequence length="179" mass="19873">QEPCLNGGRCIGPDRCACVYGFTGRRCERDNSAVLLLVLLGVILVNSVLLNFPVKEDSSQTYSLEVAKMLMNAKLFQGYVKMANVLIQWDHFVCDCDSGYLYNEDSGACEDVNECENNADLCTHGRCVNTEGSFNCLCDFGYVPAQNQQACLDTRQENCYINLINGQCKNPLPVRLSKS</sequence>
<proteinExistence type="predicted"/>
<comment type="caution">
    <text evidence="8">The sequence shown here is derived from an EMBL/GenBank/DDBJ whole genome shotgun (WGS) entry which is preliminary data.</text>
</comment>
<accession>A0AAV4TM63</accession>
<keyword evidence="6" id="KW-0472">Membrane</keyword>
<dbReference type="AlphaFoldDB" id="A0AAV4TM63"/>
<keyword evidence="6" id="KW-1133">Transmembrane helix</keyword>
<dbReference type="InterPro" id="IPR000742">
    <property type="entry name" value="EGF"/>
</dbReference>
<feature type="non-terminal residue" evidence="8">
    <location>
        <position position="1"/>
    </location>
</feature>
<dbReference type="PANTHER" id="PTHR24034">
    <property type="entry name" value="EGF-LIKE DOMAIN-CONTAINING PROTEIN"/>
    <property type="match status" value="1"/>
</dbReference>
<dbReference type="Gene3D" id="2.10.25.10">
    <property type="entry name" value="Laminin"/>
    <property type="match status" value="2"/>
</dbReference>
<dbReference type="InterPro" id="IPR009030">
    <property type="entry name" value="Growth_fac_rcpt_cys_sf"/>
</dbReference>
<name>A0AAV4TM63_CAEEX</name>
<dbReference type="GO" id="GO:0005509">
    <property type="term" value="F:calcium ion binding"/>
    <property type="evidence" value="ECO:0007669"/>
    <property type="project" value="InterPro"/>
</dbReference>
<dbReference type="SMART" id="SM00179">
    <property type="entry name" value="EGF_CA"/>
    <property type="match status" value="1"/>
</dbReference>
<dbReference type="SUPFAM" id="SSF57184">
    <property type="entry name" value="Growth factor receptor domain"/>
    <property type="match status" value="1"/>
</dbReference>
<gene>
    <name evidence="8" type="primary">FBN1</name>
    <name evidence="8" type="ORF">CEXT_223091</name>
</gene>
<evidence type="ECO:0000256" key="3">
    <source>
        <dbReference type="ARBA" id="ARBA00022737"/>
    </source>
</evidence>
<keyword evidence="1 5" id="KW-0245">EGF-like domain</keyword>
<dbReference type="InterPro" id="IPR000152">
    <property type="entry name" value="EGF-type_Asp/Asn_hydroxyl_site"/>
</dbReference>
<evidence type="ECO:0000256" key="5">
    <source>
        <dbReference type="PROSITE-ProRule" id="PRU00076"/>
    </source>
</evidence>
<keyword evidence="9" id="KW-1185">Reference proteome</keyword>
<evidence type="ECO:0000256" key="1">
    <source>
        <dbReference type="ARBA" id="ARBA00022536"/>
    </source>
</evidence>
<dbReference type="Pfam" id="PF07645">
    <property type="entry name" value="EGF_CA"/>
    <property type="match status" value="1"/>
</dbReference>
<dbReference type="PROSITE" id="PS00022">
    <property type="entry name" value="EGF_1"/>
    <property type="match status" value="1"/>
</dbReference>
<dbReference type="InterPro" id="IPR001881">
    <property type="entry name" value="EGF-like_Ca-bd_dom"/>
</dbReference>
<dbReference type="PANTHER" id="PTHR24034:SF209">
    <property type="entry name" value="EGF-LIKE DOMAIN-CONTAINING PROTEIN"/>
    <property type="match status" value="1"/>
</dbReference>
<keyword evidence="4 5" id="KW-1015">Disulfide bond</keyword>
<feature type="domain" description="EGF-like" evidence="7">
    <location>
        <begin position="111"/>
        <end position="148"/>
    </location>
</feature>
<evidence type="ECO:0000256" key="4">
    <source>
        <dbReference type="ARBA" id="ARBA00023157"/>
    </source>
</evidence>
<evidence type="ECO:0000313" key="9">
    <source>
        <dbReference type="Proteomes" id="UP001054945"/>
    </source>
</evidence>
<feature type="transmembrane region" description="Helical" evidence="6">
    <location>
        <begin position="33"/>
        <end position="54"/>
    </location>
</feature>
<dbReference type="CDD" id="cd00054">
    <property type="entry name" value="EGF_CA"/>
    <property type="match status" value="1"/>
</dbReference>
<dbReference type="PROSITE" id="PS01186">
    <property type="entry name" value="EGF_2"/>
    <property type="match status" value="1"/>
</dbReference>
<evidence type="ECO:0000256" key="2">
    <source>
        <dbReference type="ARBA" id="ARBA00022729"/>
    </source>
</evidence>
<evidence type="ECO:0000256" key="6">
    <source>
        <dbReference type="SAM" id="Phobius"/>
    </source>
</evidence>